<proteinExistence type="inferred from homology"/>
<dbReference type="FunFam" id="3.40.50.200:FF:000014">
    <property type="entry name" value="Proteinase K"/>
    <property type="match status" value="1"/>
</dbReference>
<organism evidence="11">
    <name type="scientific">Bionectria ochroleuca</name>
    <name type="common">Gliocladium roseum</name>
    <dbReference type="NCBI Taxonomy" id="29856"/>
    <lineage>
        <taxon>Eukaryota</taxon>
        <taxon>Fungi</taxon>
        <taxon>Dikarya</taxon>
        <taxon>Ascomycota</taxon>
        <taxon>Pezizomycotina</taxon>
        <taxon>Sordariomycetes</taxon>
        <taxon>Hypocreomycetidae</taxon>
        <taxon>Hypocreales</taxon>
        <taxon>Bionectriaceae</taxon>
        <taxon>Clonostachys</taxon>
    </lineage>
</organism>
<gene>
    <name evidence="11" type="ORF">BN869_000010709_1</name>
</gene>
<reference evidence="11" key="1">
    <citation type="submission" date="2015-01" db="EMBL/GenBank/DDBJ databases">
        <authorList>
            <person name="Durling Mikael"/>
        </authorList>
    </citation>
    <scope>NUCLEOTIDE SEQUENCE</scope>
</reference>
<dbReference type="InterPro" id="IPR010259">
    <property type="entry name" value="S8pro/Inhibitor_I9"/>
</dbReference>
<dbReference type="InterPro" id="IPR037045">
    <property type="entry name" value="S8pro/Inhibitor_I9_sf"/>
</dbReference>
<dbReference type="GO" id="GO:0004252">
    <property type="term" value="F:serine-type endopeptidase activity"/>
    <property type="evidence" value="ECO:0007669"/>
    <property type="project" value="UniProtKB-UniRule"/>
</dbReference>
<keyword evidence="4 6" id="KW-0378">Hydrolase</keyword>
<feature type="active site" description="Charge relay system" evidence="6">
    <location>
        <position position="177"/>
    </location>
</feature>
<evidence type="ECO:0000256" key="8">
    <source>
        <dbReference type="SAM" id="SignalP"/>
    </source>
</evidence>
<dbReference type="GO" id="GO:0005576">
    <property type="term" value="C:extracellular region"/>
    <property type="evidence" value="ECO:0007669"/>
    <property type="project" value="UniProtKB-ARBA"/>
</dbReference>
<feature type="chain" id="PRO_5013175657" description="Peptidase S8/S53 domain-containing protein" evidence="8">
    <location>
        <begin position="16"/>
        <end position="388"/>
    </location>
</feature>
<feature type="active site" description="Charge relay system" evidence="6">
    <location>
        <position position="146"/>
    </location>
</feature>
<dbReference type="PROSITE" id="PS00136">
    <property type="entry name" value="SUBTILASE_ASP"/>
    <property type="match status" value="1"/>
</dbReference>
<dbReference type="PROSITE" id="PS00137">
    <property type="entry name" value="SUBTILASE_HIS"/>
    <property type="match status" value="1"/>
</dbReference>
<dbReference type="InterPro" id="IPR000209">
    <property type="entry name" value="Peptidase_S8/S53_dom"/>
</dbReference>
<evidence type="ECO:0000259" key="10">
    <source>
        <dbReference type="Pfam" id="PF05922"/>
    </source>
</evidence>
<comment type="similarity">
    <text evidence="1 6 7">Belongs to the peptidase S8 family.</text>
</comment>
<accession>A0A0B7KIY2</accession>
<evidence type="ECO:0008006" key="12">
    <source>
        <dbReference type="Google" id="ProtNLM"/>
    </source>
</evidence>
<keyword evidence="5 6" id="KW-0720">Serine protease</keyword>
<dbReference type="InterPro" id="IPR022398">
    <property type="entry name" value="Peptidase_S8_His-AS"/>
</dbReference>
<evidence type="ECO:0000256" key="6">
    <source>
        <dbReference type="PROSITE-ProRule" id="PRU01240"/>
    </source>
</evidence>
<dbReference type="PROSITE" id="PS00138">
    <property type="entry name" value="SUBTILASE_SER"/>
    <property type="match status" value="1"/>
</dbReference>
<evidence type="ECO:0000256" key="4">
    <source>
        <dbReference type="ARBA" id="ARBA00022801"/>
    </source>
</evidence>
<dbReference type="InterPro" id="IPR023828">
    <property type="entry name" value="Peptidase_S8_Ser-AS"/>
</dbReference>
<dbReference type="PROSITE" id="PS51892">
    <property type="entry name" value="SUBTILASE"/>
    <property type="match status" value="1"/>
</dbReference>
<dbReference type="InterPro" id="IPR023827">
    <property type="entry name" value="Peptidase_S8_Asp-AS"/>
</dbReference>
<protein>
    <recommendedName>
        <fullName evidence="12">Peptidase S8/S53 domain-containing protein</fullName>
    </recommendedName>
</protein>
<feature type="domain" description="Peptidase S8/S53" evidence="9">
    <location>
        <begin position="144"/>
        <end position="345"/>
    </location>
</feature>
<dbReference type="PANTHER" id="PTHR43806">
    <property type="entry name" value="PEPTIDASE S8"/>
    <property type="match status" value="1"/>
</dbReference>
<dbReference type="InterPro" id="IPR015500">
    <property type="entry name" value="Peptidase_S8_subtilisin-rel"/>
</dbReference>
<dbReference type="Pfam" id="PF05922">
    <property type="entry name" value="Inhibitor_I9"/>
    <property type="match status" value="1"/>
</dbReference>
<dbReference type="InterPro" id="IPR050131">
    <property type="entry name" value="Peptidase_S8_subtilisin-like"/>
</dbReference>
<evidence type="ECO:0000313" key="11">
    <source>
        <dbReference type="EMBL" id="CEO54651.1"/>
    </source>
</evidence>
<evidence type="ECO:0000256" key="7">
    <source>
        <dbReference type="RuleBase" id="RU003355"/>
    </source>
</evidence>
<feature type="signal peptide" evidence="8">
    <location>
        <begin position="1"/>
        <end position="15"/>
    </location>
</feature>
<sequence>MRLSVLLAILPAVLAAPATRSVPAPLVRLSERADVVANKYIVKFKDNSALASLDSALSTISVAPEYTFEHVFKGFSGELSQEALDALRNHPDVDFIEEDSYVYLDGFLEQSNAAWGLGRISHRAKGSTTYVYDETAGEGTCAYIIDTGIDVTHTDFEGRATFAVNYGDSNNIDGHGHGTHVAGTIGSKTYGIAKKTSLFAVKVLDNNGSGTVANMIRGLEFVVSDVPTRGCPNGAVANMSLRSSVSAALNAAAAALPSNDIFLAVSAGNSNIDSSNQSPAAEPTVCTIGATDSADAKSSFSNYGPGVDVFAPGTSVLSLAPGNLTATMSGTSMASPHAAGLAAYLGGLEGLKGDALCERIKELASVDLLTGLPSGTSNRLAFNGNPGV</sequence>
<dbReference type="SUPFAM" id="SSF54897">
    <property type="entry name" value="Protease propeptides/inhibitors"/>
    <property type="match status" value="1"/>
</dbReference>
<dbReference type="SUPFAM" id="SSF52743">
    <property type="entry name" value="Subtilisin-like"/>
    <property type="match status" value="1"/>
</dbReference>
<keyword evidence="3 8" id="KW-0732">Signal</keyword>
<dbReference type="CDD" id="cd04077">
    <property type="entry name" value="Peptidases_S8_PCSK9_ProteinaseK_like"/>
    <property type="match status" value="1"/>
</dbReference>
<dbReference type="Gene3D" id="3.40.50.200">
    <property type="entry name" value="Peptidase S8/S53 domain"/>
    <property type="match status" value="1"/>
</dbReference>
<feature type="active site" description="Charge relay system" evidence="6">
    <location>
        <position position="332"/>
    </location>
</feature>
<keyword evidence="2 6" id="KW-0645">Protease</keyword>
<dbReference type="EMBL" id="CDPU01000044">
    <property type="protein sequence ID" value="CEO54651.1"/>
    <property type="molecule type" value="Genomic_DNA"/>
</dbReference>
<evidence type="ECO:0000256" key="1">
    <source>
        <dbReference type="ARBA" id="ARBA00011073"/>
    </source>
</evidence>
<evidence type="ECO:0000256" key="3">
    <source>
        <dbReference type="ARBA" id="ARBA00022729"/>
    </source>
</evidence>
<dbReference type="InterPro" id="IPR034193">
    <property type="entry name" value="PCSK9_ProteinaseK-like"/>
</dbReference>
<dbReference type="GO" id="GO:0006508">
    <property type="term" value="P:proteolysis"/>
    <property type="evidence" value="ECO:0007669"/>
    <property type="project" value="UniProtKB-KW"/>
</dbReference>
<dbReference type="Pfam" id="PF00082">
    <property type="entry name" value="Peptidase_S8"/>
    <property type="match status" value="1"/>
</dbReference>
<evidence type="ECO:0000256" key="2">
    <source>
        <dbReference type="ARBA" id="ARBA00022670"/>
    </source>
</evidence>
<dbReference type="AlphaFoldDB" id="A0A0B7KIY2"/>
<name>A0A0B7KIY2_BIOOC</name>
<evidence type="ECO:0000256" key="5">
    <source>
        <dbReference type="ARBA" id="ARBA00022825"/>
    </source>
</evidence>
<dbReference type="InterPro" id="IPR036852">
    <property type="entry name" value="Peptidase_S8/S53_dom_sf"/>
</dbReference>
<feature type="domain" description="Inhibitor I9" evidence="10">
    <location>
        <begin position="39"/>
        <end position="104"/>
    </location>
</feature>
<evidence type="ECO:0000259" key="9">
    <source>
        <dbReference type="Pfam" id="PF00082"/>
    </source>
</evidence>
<dbReference type="PRINTS" id="PR00723">
    <property type="entry name" value="SUBTILISIN"/>
</dbReference>
<dbReference type="Gene3D" id="3.30.70.80">
    <property type="entry name" value="Peptidase S8 propeptide/proteinase inhibitor I9"/>
    <property type="match status" value="1"/>
</dbReference>
<dbReference type="PANTHER" id="PTHR43806:SF58">
    <property type="entry name" value="ALKALINE PROTEASE 1-RELATED"/>
    <property type="match status" value="1"/>
</dbReference>